<protein>
    <submittedName>
        <fullName evidence="1">Uncharacterized protein</fullName>
    </submittedName>
</protein>
<evidence type="ECO:0000313" key="1">
    <source>
        <dbReference type="EMBL" id="TGO15986.1"/>
    </source>
</evidence>
<gene>
    <name evidence="1" type="ORF">BTUL_0033g00240</name>
</gene>
<keyword evidence="2" id="KW-1185">Reference proteome</keyword>
<comment type="caution">
    <text evidence="1">The sequence shown here is derived from an EMBL/GenBank/DDBJ whole genome shotgun (WGS) entry which is preliminary data.</text>
</comment>
<proteinExistence type="predicted"/>
<dbReference type="OrthoDB" id="3561240at2759"/>
<dbReference type="Proteomes" id="UP000297777">
    <property type="component" value="Unassembled WGS sequence"/>
</dbReference>
<dbReference type="EMBL" id="PQXH01000033">
    <property type="protein sequence ID" value="TGO15986.1"/>
    <property type="molecule type" value="Genomic_DNA"/>
</dbReference>
<accession>A0A4Z1EUW1</accession>
<organism evidence="1 2">
    <name type="scientific">Botrytis tulipae</name>
    <dbReference type="NCBI Taxonomy" id="87230"/>
    <lineage>
        <taxon>Eukaryota</taxon>
        <taxon>Fungi</taxon>
        <taxon>Dikarya</taxon>
        <taxon>Ascomycota</taxon>
        <taxon>Pezizomycotina</taxon>
        <taxon>Leotiomycetes</taxon>
        <taxon>Helotiales</taxon>
        <taxon>Sclerotiniaceae</taxon>
        <taxon>Botrytis</taxon>
    </lineage>
</organism>
<sequence>MKHAATNAAQWMFRKNRDAFLTFTTPTLVEEETCETGPDDFTVQGFTTGAYDAFEAPCHLQSQTKRQANRPTFSEAVKYLKIKNIWRDWLLGTSPTLVLKVFQVCGIVWVKAKCLRNDGIILDFQMNDPEVDTQSVLDRSASECFHPWHNAITSFSTPHRQAFRIRMRENHEERLPFHHSSIYHITYTLTPPMQDHQDRSIDDVCTPEFSIPLINFNILDSRHSLKARSECTDANEEDPLKWDYTFEH</sequence>
<reference evidence="1 2" key="1">
    <citation type="submission" date="2017-12" db="EMBL/GenBank/DDBJ databases">
        <title>Comparative genomics of Botrytis spp.</title>
        <authorList>
            <person name="Valero-Jimenez C.A."/>
            <person name="Tapia P."/>
            <person name="Veloso J."/>
            <person name="Silva-Moreno E."/>
            <person name="Staats M."/>
            <person name="Valdes J.H."/>
            <person name="Van Kan J.A.L."/>
        </authorList>
    </citation>
    <scope>NUCLEOTIDE SEQUENCE [LARGE SCALE GENOMIC DNA]</scope>
    <source>
        <strain evidence="1 2">Bt9001</strain>
    </source>
</reference>
<name>A0A4Z1EUW1_9HELO</name>
<dbReference type="AlphaFoldDB" id="A0A4Z1EUW1"/>
<evidence type="ECO:0000313" key="2">
    <source>
        <dbReference type="Proteomes" id="UP000297777"/>
    </source>
</evidence>